<gene>
    <name evidence="2" type="ORF">O0S10_03840</name>
</gene>
<keyword evidence="3" id="KW-1185">Reference proteome</keyword>
<reference evidence="2" key="1">
    <citation type="submission" date="2022-12" db="EMBL/GenBank/DDBJ databases">
        <title>Isolation and characterisation of novel Methanocorpusculum spp. from native Australian herbivores indicates the genus is ancestrally host-associated.</title>
        <authorList>
            <person name="Volmer J.G."/>
            <person name="Soo R.M."/>
            <person name="Evans P.N."/>
            <person name="Hoedt E.C."/>
            <person name="Astorga Alsina A.L."/>
            <person name="Woodcroft B.J."/>
            <person name="Tyson G.W."/>
            <person name="Hugenholtz P."/>
            <person name="Morrison M."/>
        </authorList>
    </citation>
    <scope>NUCLEOTIDE SEQUENCE</scope>
    <source>
        <strain evidence="2">MG</strain>
    </source>
</reference>
<dbReference type="Pfam" id="PF22082">
    <property type="entry name" value="TtuA_LIM_N"/>
    <property type="match status" value="1"/>
</dbReference>
<protein>
    <recommendedName>
        <fullName evidence="1">2-thiouridine synthetase TtuA-like N-terminal LIM domain-containing protein</fullName>
    </recommendedName>
</protein>
<evidence type="ECO:0000313" key="3">
    <source>
        <dbReference type="Proteomes" id="UP001141422"/>
    </source>
</evidence>
<organism evidence="2 3">
    <name type="scientific">Methanocorpusculum petauri</name>
    <dbReference type="NCBI Taxonomy" id="3002863"/>
    <lineage>
        <taxon>Archaea</taxon>
        <taxon>Methanobacteriati</taxon>
        <taxon>Methanobacteriota</taxon>
        <taxon>Stenosarchaea group</taxon>
        <taxon>Methanomicrobia</taxon>
        <taxon>Methanomicrobiales</taxon>
        <taxon>Methanocorpusculaceae</taxon>
        <taxon>Methanocorpusculum</taxon>
    </lineage>
</organism>
<sequence>MQCSRCGKDAVVVQPYSGVALCAVHAARDLEAKAKRRIRKCGGIVSGERLYVRESSGPESFALSVLLAEILAERRDVSFVSHPADATAVVSAETLDSSACRFLRLIISGKTAEVLVPFEGKMLDPLAVVPRNEVVLYARHHGWDGDDSLSVSSDPFAADVCAFLEHFSADHPSAAYALMQVRDALPQLYLERTNHAL</sequence>
<dbReference type="InterPro" id="IPR014729">
    <property type="entry name" value="Rossmann-like_a/b/a_fold"/>
</dbReference>
<name>A0ABT4IF40_9EURY</name>
<dbReference type="RefSeq" id="WP_268924579.1">
    <property type="nucleotide sequence ID" value="NZ_JAPTGB010000006.1"/>
</dbReference>
<dbReference type="Gene3D" id="3.40.50.620">
    <property type="entry name" value="HUPs"/>
    <property type="match status" value="1"/>
</dbReference>
<evidence type="ECO:0000259" key="1">
    <source>
        <dbReference type="Pfam" id="PF22082"/>
    </source>
</evidence>
<evidence type="ECO:0000313" key="2">
    <source>
        <dbReference type="EMBL" id="MCZ0860362.1"/>
    </source>
</evidence>
<dbReference type="InterPro" id="IPR054306">
    <property type="entry name" value="TtuA-like_LIM_N"/>
</dbReference>
<comment type="caution">
    <text evidence="2">The sequence shown here is derived from an EMBL/GenBank/DDBJ whole genome shotgun (WGS) entry which is preliminary data.</text>
</comment>
<feature type="domain" description="2-thiouridine synthetase TtuA-like N-terminal LIM" evidence="1">
    <location>
        <begin position="2"/>
        <end position="25"/>
    </location>
</feature>
<accession>A0ABT4IF40</accession>
<proteinExistence type="predicted"/>
<dbReference type="Proteomes" id="UP001141422">
    <property type="component" value="Unassembled WGS sequence"/>
</dbReference>
<dbReference type="EMBL" id="JAPTGB010000006">
    <property type="protein sequence ID" value="MCZ0860362.1"/>
    <property type="molecule type" value="Genomic_DNA"/>
</dbReference>